<dbReference type="InterPro" id="IPR001129">
    <property type="entry name" value="Membr-assoc_MAPEG"/>
</dbReference>
<dbReference type="GO" id="GO:0016020">
    <property type="term" value="C:membrane"/>
    <property type="evidence" value="ECO:0007669"/>
    <property type="project" value="UniProtKB-SubCell"/>
</dbReference>
<evidence type="ECO:0000313" key="6">
    <source>
        <dbReference type="EMBL" id="KAK8101165.1"/>
    </source>
</evidence>
<dbReference type="Proteomes" id="UP001392437">
    <property type="component" value="Unassembled WGS sequence"/>
</dbReference>
<dbReference type="GO" id="GO:0005783">
    <property type="term" value="C:endoplasmic reticulum"/>
    <property type="evidence" value="ECO:0007669"/>
    <property type="project" value="TreeGrafter"/>
</dbReference>
<dbReference type="EMBL" id="JAQQWP010000009">
    <property type="protein sequence ID" value="KAK8101165.1"/>
    <property type="molecule type" value="Genomic_DNA"/>
</dbReference>
<name>A0AAW0QET0_9PEZI</name>
<evidence type="ECO:0000313" key="7">
    <source>
        <dbReference type="Proteomes" id="UP001392437"/>
    </source>
</evidence>
<dbReference type="PANTHER" id="PTHR10250:SF26">
    <property type="entry name" value="GLUTATHIONE S-TRANSFERASE 3, MITOCHONDRIAL"/>
    <property type="match status" value="1"/>
</dbReference>
<keyword evidence="4 5" id="KW-0472">Membrane</keyword>
<reference evidence="6 7" key="1">
    <citation type="submission" date="2023-01" db="EMBL/GenBank/DDBJ databases">
        <title>Analysis of 21 Apiospora genomes using comparative genomics revels a genus with tremendous synthesis potential of carbohydrate active enzymes and secondary metabolites.</title>
        <authorList>
            <person name="Sorensen T."/>
        </authorList>
    </citation>
    <scope>NUCLEOTIDE SEQUENCE [LARGE SCALE GENOMIC DNA]</scope>
    <source>
        <strain evidence="6 7">CBS 117206</strain>
    </source>
</reference>
<organism evidence="6 7">
    <name type="scientific">Apiospora kogelbergensis</name>
    <dbReference type="NCBI Taxonomy" id="1337665"/>
    <lineage>
        <taxon>Eukaryota</taxon>
        <taxon>Fungi</taxon>
        <taxon>Dikarya</taxon>
        <taxon>Ascomycota</taxon>
        <taxon>Pezizomycotina</taxon>
        <taxon>Sordariomycetes</taxon>
        <taxon>Xylariomycetidae</taxon>
        <taxon>Amphisphaeriales</taxon>
        <taxon>Apiosporaceae</taxon>
        <taxon>Apiospora</taxon>
    </lineage>
</organism>
<accession>A0AAW0QET0</accession>
<dbReference type="GO" id="GO:0004602">
    <property type="term" value="F:glutathione peroxidase activity"/>
    <property type="evidence" value="ECO:0007669"/>
    <property type="project" value="TreeGrafter"/>
</dbReference>
<dbReference type="AlphaFoldDB" id="A0AAW0QET0"/>
<dbReference type="GO" id="GO:0005635">
    <property type="term" value="C:nuclear envelope"/>
    <property type="evidence" value="ECO:0007669"/>
    <property type="project" value="TreeGrafter"/>
</dbReference>
<dbReference type="GO" id="GO:0004364">
    <property type="term" value="F:glutathione transferase activity"/>
    <property type="evidence" value="ECO:0007669"/>
    <property type="project" value="TreeGrafter"/>
</dbReference>
<evidence type="ECO:0000256" key="2">
    <source>
        <dbReference type="ARBA" id="ARBA00022692"/>
    </source>
</evidence>
<evidence type="ECO:0000256" key="5">
    <source>
        <dbReference type="SAM" id="Phobius"/>
    </source>
</evidence>
<dbReference type="InterPro" id="IPR023352">
    <property type="entry name" value="MAPEG-like_dom_sf"/>
</dbReference>
<proteinExistence type="predicted"/>
<dbReference type="PANTHER" id="PTHR10250">
    <property type="entry name" value="MICROSOMAL GLUTATHIONE S-TRANSFERASE"/>
    <property type="match status" value="1"/>
</dbReference>
<keyword evidence="2 5" id="KW-0812">Transmembrane</keyword>
<dbReference type="Pfam" id="PF01124">
    <property type="entry name" value="MAPEG"/>
    <property type="match status" value="1"/>
</dbReference>
<dbReference type="InterPro" id="IPR050997">
    <property type="entry name" value="MAPEG"/>
</dbReference>
<dbReference type="Gene3D" id="1.20.120.550">
    <property type="entry name" value="Membrane associated eicosanoid/glutathione metabolism-like domain"/>
    <property type="match status" value="1"/>
</dbReference>
<sequence length="147" mass="15644">MQVPNEYGYVLLVASGSFLVNVLHFFLSANARRASGLKYPIPYATEEQAAKDPKAYTFNCAQRAHGNFVESQTPFLGTLLISGLHWPNAAAALGATWVAARAAYAYGYATRGPQGRLAGFYTSSIADLALKGMALWASAQFAMGASA</sequence>
<evidence type="ECO:0000256" key="1">
    <source>
        <dbReference type="ARBA" id="ARBA00004141"/>
    </source>
</evidence>
<comment type="subcellular location">
    <subcellularLocation>
        <location evidence="1">Membrane</location>
        <topology evidence="1">Multi-pass membrane protein</topology>
    </subcellularLocation>
</comment>
<keyword evidence="7" id="KW-1185">Reference proteome</keyword>
<dbReference type="SUPFAM" id="SSF161084">
    <property type="entry name" value="MAPEG domain-like"/>
    <property type="match status" value="1"/>
</dbReference>
<protein>
    <recommendedName>
        <fullName evidence="8">MAPEG family protein</fullName>
    </recommendedName>
</protein>
<feature type="transmembrane region" description="Helical" evidence="5">
    <location>
        <begin position="6"/>
        <end position="27"/>
    </location>
</feature>
<keyword evidence="3 5" id="KW-1133">Transmembrane helix</keyword>
<comment type="caution">
    <text evidence="6">The sequence shown here is derived from an EMBL/GenBank/DDBJ whole genome shotgun (WGS) entry which is preliminary data.</text>
</comment>
<evidence type="ECO:0008006" key="8">
    <source>
        <dbReference type="Google" id="ProtNLM"/>
    </source>
</evidence>
<gene>
    <name evidence="6" type="ORF">PG999_011539</name>
</gene>
<evidence type="ECO:0000256" key="4">
    <source>
        <dbReference type="ARBA" id="ARBA00023136"/>
    </source>
</evidence>
<evidence type="ECO:0000256" key="3">
    <source>
        <dbReference type="ARBA" id="ARBA00022989"/>
    </source>
</evidence>